<sequence length="591" mass="63418">MVLYITTRDNEQCHRSALYIDELNTPILEHVYRGRPLAATALLSLFIAHPSPRPSLLYLPSASPPISVFSVTHSNVLFLIPSSTESEPLLVLEFIHRVIDVFEEFVGAPLLAGKIQSNYDVVAQLLNEMCDGGIICNTEPNALQEAVEIPGWMDKLLVGVGLPGASPALGPSTSLKSSLGTRSNLSGGLAPAIPWRRQGVRHTSNELYVDIVESLSVTMAPSGKPISALVYGTIVFTAKISGIPDLLLSLSAPGGQKNVTHKLQLPVFHPCVRLARWREKPGELSFVPPDGRFVLAGYEVDLQPIGPDEDKPPKHMEKLFLPASVDLQRSLGPTGAEFEVRLTLNTNFPGLPSRGGLPGRGSGASTPSFLGGNSGSSSNSPTIEEVVVTVPIPSSVRNLSDIRPSRGEAFFTPGSDTLEWRVPTTSKDAGSVSGTATLRCTVIGPLSSPPANEDDDDNGYDAASLTTTGKPYRTNPLIGYYDDSLTHQPDSSYQQEQDFSPISKPNYPSSSLEGSAMTTTSVERARQAQMASLMPSSVSVSFTVRGWLPSGIRVEGLMVDARRSRGLGEGVKPYKGVKYLCVSRKGVEKRC</sequence>
<gene>
    <name evidence="7" type="ORF">ACJ72_06555</name>
</gene>
<evidence type="ECO:0000256" key="3">
    <source>
        <dbReference type="ARBA" id="ARBA00022927"/>
    </source>
</evidence>
<dbReference type="CDD" id="cd09252">
    <property type="entry name" value="AP-3_Mu3_Cterm"/>
    <property type="match status" value="1"/>
</dbReference>
<dbReference type="STRING" id="1658172.A0A1B7NR70"/>
<dbReference type="Proteomes" id="UP000091918">
    <property type="component" value="Unassembled WGS sequence"/>
</dbReference>
<reference evidence="7 8" key="1">
    <citation type="submission" date="2015-07" db="EMBL/GenBank/DDBJ databases">
        <title>Emmonsia species relationships and genome sequence.</title>
        <authorList>
            <person name="Cuomo C.A."/>
            <person name="Schwartz I.S."/>
            <person name="Kenyon C."/>
            <person name="de Hoog G.S."/>
            <person name="Govender N.P."/>
            <person name="Botha A."/>
            <person name="Moreno L."/>
            <person name="de Vries M."/>
            <person name="Munoz J.F."/>
            <person name="Stielow J.B."/>
        </authorList>
    </citation>
    <scope>NUCLEOTIDE SEQUENCE [LARGE SCALE GENOMIC DNA]</scope>
    <source>
        <strain evidence="7 8">CBS 136260</strain>
    </source>
</reference>
<dbReference type="PANTHER" id="PTHR10529">
    <property type="entry name" value="AP COMPLEX SUBUNIT MU"/>
    <property type="match status" value="1"/>
</dbReference>
<dbReference type="OrthoDB" id="870at2759"/>
<proteinExistence type="predicted"/>
<dbReference type="Gene3D" id="2.60.40.1170">
    <property type="entry name" value="Mu homology domain, subdomain B"/>
    <property type="match status" value="2"/>
</dbReference>
<dbReference type="SUPFAM" id="SSF64356">
    <property type="entry name" value="SNARE-like"/>
    <property type="match status" value="1"/>
</dbReference>
<evidence type="ECO:0000256" key="2">
    <source>
        <dbReference type="ARBA" id="ARBA00022448"/>
    </source>
</evidence>
<dbReference type="SUPFAM" id="SSF49447">
    <property type="entry name" value="Second domain of Mu2 adaptin subunit (ap50) of ap2 adaptor"/>
    <property type="match status" value="1"/>
</dbReference>
<evidence type="ECO:0000256" key="4">
    <source>
        <dbReference type="ARBA" id="ARBA00023136"/>
    </source>
</evidence>
<dbReference type="EMBL" id="LGUA01001145">
    <property type="protein sequence ID" value="OAX79130.1"/>
    <property type="molecule type" value="Genomic_DNA"/>
</dbReference>
<dbReference type="CDD" id="cd14837">
    <property type="entry name" value="AP3_Mu_N"/>
    <property type="match status" value="1"/>
</dbReference>
<dbReference type="InterPro" id="IPR036168">
    <property type="entry name" value="AP2_Mu_C_sf"/>
</dbReference>
<dbReference type="GO" id="GO:0006886">
    <property type="term" value="P:intracellular protein transport"/>
    <property type="evidence" value="ECO:0007669"/>
    <property type="project" value="InterPro"/>
</dbReference>
<keyword evidence="2" id="KW-0813">Transport</keyword>
<evidence type="ECO:0000256" key="1">
    <source>
        <dbReference type="ARBA" id="ARBA00004308"/>
    </source>
</evidence>
<feature type="domain" description="MHD" evidence="6">
    <location>
        <begin position="204"/>
        <end position="510"/>
    </location>
</feature>
<feature type="compositionally biased region" description="Polar residues" evidence="5">
    <location>
        <begin position="506"/>
        <end position="522"/>
    </location>
</feature>
<evidence type="ECO:0000313" key="7">
    <source>
        <dbReference type="EMBL" id="OAX79130.1"/>
    </source>
</evidence>
<comment type="subcellular location">
    <subcellularLocation>
        <location evidence="1">Endomembrane system</location>
    </subcellularLocation>
</comment>
<name>A0A1B7NR70_9EURO</name>
<feature type="region of interest" description="Disordered" evidence="5">
    <location>
        <begin position="445"/>
        <end position="522"/>
    </location>
</feature>
<dbReference type="GO" id="GO:0012505">
    <property type="term" value="C:endomembrane system"/>
    <property type="evidence" value="ECO:0007669"/>
    <property type="project" value="UniProtKB-SubCell"/>
</dbReference>
<dbReference type="InterPro" id="IPR050431">
    <property type="entry name" value="Adaptor_comp_med_subunit"/>
</dbReference>
<feature type="compositionally biased region" description="Polar residues" evidence="5">
    <location>
        <begin position="486"/>
        <end position="500"/>
    </location>
</feature>
<dbReference type="AlphaFoldDB" id="A0A1B7NR70"/>
<accession>A0A1B7NR70</accession>
<dbReference type="Gene3D" id="3.30.450.60">
    <property type="match status" value="1"/>
</dbReference>
<dbReference type="GO" id="GO:0016192">
    <property type="term" value="P:vesicle-mediated transport"/>
    <property type="evidence" value="ECO:0007669"/>
    <property type="project" value="InterPro"/>
</dbReference>
<dbReference type="GO" id="GO:0030131">
    <property type="term" value="C:clathrin adaptor complex"/>
    <property type="evidence" value="ECO:0007669"/>
    <property type="project" value="InterPro"/>
</dbReference>
<dbReference type="InterPro" id="IPR018240">
    <property type="entry name" value="Clathrin_mu_CS"/>
</dbReference>
<evidence type="ECO:0000259" key="6">
    <source>
        <dbReference type="PROSITE" id="PS51072"/>
    </source>
</evidence>
<dbReference type="InterPro" id="IPR028565">
    <property type="entry name" value="MHD"/>
</dbReference>
<comment type="caution">
    <text evidence="7">The sequence shown here is derived from an EMBL/GenBank/DDBJ whole genome shotgun (WGS) entry which is preliminary data.</text>
</comment>
<dbReference type="PROSITE" id="PS00990">
    <property type="entry name" value="CLAT_ADAPTOR_M_1"/>
    <property type="match status" value="1"/>
</dbReference>
<keyword evidence="3" id="KW-0653">Protein transport</keyword>
<dbReference type="Pfam" id="PF00928">
    <property type="entry name" value="Adap_comp_sub"/>
    <property type="match status" value="1"/>
</dbReference>
<dbReference type="InterPro" id="IPR011012">
    <property type="entry name" value="Longin-like_dom_sf"/>
</dbReference>
<keyword evidence="8" id="KW-1185">Reference proteome</keyword>
<evidence type="ECO:0000313" key="8">
    <source>
        <dbReference type="Proteomes" id="UP000091918"/>
    </source>
</evidence>
<feature type="region of interest" description="Disordered" evidence="5">
    <location>
        <begin position="350"/>
        <end position="381"/>
    </location>
</feature>
<organism evidence="7 8">
    <name type="scientific">Emergomyces africanus</name>
    <dbReference type="NCBI Taxonomy" id="1955775"/>
    <lineage>
        <taxon>Eukaryota</taxon>
        <taxon>Fungi</taxon>
        <taxon>Dikarya</taxon>
        <taxon>Ascomycota</taxon>
        <taxon>Pezizomycotina</taxon>
        <taxon>Eurotiomycetes</taxon>
        <taxon>Eurotiomycetidae</taxon>
        <taxon>Onygenales</taxon>
        <taxon>Ajellomycetaceae</taxon>
        <taxon>Emergomyces</taxon>
    </lineage>
</organism>
<dbReference type="PROSITE" id="PS51072">
    <property type="entry name" value="MHD"/>
    <property type="match status" value="1"/>
</dbReference>
<keyword evidence="4" id="KW-0472">Membrane</keyword>
<protein>
    <recommendedName>
        <fullName evidence="6">MHD domain-containing protein</fullName>
    </recommendedName>
</protein>
<evidence type="ECO:0000256" key="5">
    <source>
        <dbReference type="SAM" id="MobiDB-lite"/>
    </source>
</evidence>